<protein>
    <submittedName>
        <fullName evidence="5">LacI family DNA-binding transcriptional regulator</fullName>
    </submittedName>
</protein>
<dbReference type="Gene3D" id="3.40.50.2300">
    <property type="match status" value="2"/>
</dbReference>
<keyword evidence="3" id="KW-0804">Transcription</keyword>
<dbReference type="PANTHER" id="PTHR30146">
    <property type="entry name" value="LACI-RELATED TRANSCRIPTIONAL REPRESSOR"/>
    <property type="match status" value="1"/>
</dbReference>
<reference evidence="5" key="1">
    <citation type="submission" date="2021-04" db="EMBL/GenBank/DDBJ databases">
        <title>Dactylosporangium aurantiacum NRRL B-8018 full assembly.</title>
        <authorList>
            <person name="Hartkoorn R.C."/>
            <person name="Beaudoing E."/>
            <person name="Hot D."/>
        </authorList>
    </citation>
    <scope>NUCLEOTIDE SEQUENCE</scope>
    <source>
        <strain evidence="5">NRRL B-8018</strain>
    </source>
</reference>
<evidence type="ECO:0000259" key="4">
    <source>
        <dbReference type="PROSITE" id="PS50932"/>
    </source>
</evidence>
<dbReference type="InterPro" id="IPR001761">
    <property type="entry name" value="Peripla_BP/Lac1_sug-bd_dom"/>
</dbReference>
<dbReference type="GO" id="GO:0000976">
    <property type="term" value="F:transcription cis-regulatory region binding"/>
    <property type="evidence" value="ECO:0007669"/>
    <property type="project" value="TreeGrafter"/>
</dbReference>
<dbReference type="Pfam" id="PF00356">
    <property type="entry name" value="LacI"/>
    <property type="match status" value="1"/>
</dbReference>
<dbReference type="GO" id="GO:0003700">
    <property type="term" value="F:DNA-binding transcription factor activity"/>
    <property type="evidence" value="ECO:0007669"/>
    <property type="project" value="TreeGrafter"/>
</dbReference>
<name>A0A9Q9IQB9_9ACTN</name>
<evidence type="ECO:0000313" key="5">
    <source>
        <dbReference type="EMBL" id="UWZ57469.1"/>
    </source>
</evidence>
<evidence type="ECO:0000256" key="1">
    <source>
        <dbReference type="ARBA" id="ARBA00023015"/>
    </source>
</evidence>
<keyword evidence="1" id="KW-0805">Transcription regulation</keyword>
<dbReference type="InterPro" id="IPR010982">
    <property type="entry name" value="Lambda_DNA-bd_dom_sf"/>
</dbReference>
<dbReference type="PANTHER" id="PTHR30146:SF138">
    <property type="entry name" value="TRANSCRIPTIONAL REGULATORY PROTEIN"/>
    <property type="match status" value="1"/>
</dbReference>
<accession>A0A9Q9IQB9</accession>
<dbReference type="SMART" id="SM00354">
    <property type="entry name" value="HTH_LACI"/>
    <property type="match status" value="1"/>
</dbReference>
<evidence type="ECO:0000256" key="3">
    <source>
        <dbReference type="ARBA" id="ARBA00023163"/>
    </source>
</evidence>
<feature type="domain" description="HTH lacI-type" evidence="4">
    <location>
        <begin position="6"/>
        <end position="61"/>
    </location>
</feature>
<dbReference type="AlphaFoldDB" id="A0A9Q9IQB9"/>
<dbReference type="PROSITE" id="PS50932">
    <property type="entry name" value="HTH_LACI_2"/>
    <property type="match status" value="1"/>
</dbReference>
<sequence length="351" mass="36673">MQSRRVTMTDVARAAGVSPMTVSYTYNQPDRVSDGSRAKVLRAAAELGYGGPDPKARSLRYGATRTLGVVLGEHLTYAFDDPQAVAFLAGVAEVCAERGYGLLIVPTGTGDDHADRVLAAAVDAYVVWTTTDDDPVLAAACGTRRPVVVHSGPAWPGTTVIGIDNRAAARAVGAVVFAGARRPAVLGFPLDRRRATFVEPGVDPATVGYPVTRDRLAGYRDAAAALGIDWSGVPVGVCRTNDEGEARTVLRELLAAVPDLDAVAAMSDQLALAVVREAPGVRVSGWDDSAAAREHDLTTVAQSLRDQGAACAAAALGDPTPDHRDAWHLVRRASTDGAGSTRPRGARRTSS</sequence>
<dbReference type="InterPro" id="IPR028082">
    <property type="entry name" value="Peripla_BP_I"/>
</dbReference>
<dbReference type="CDD" id="cd01392">
    <property type="entry name" value="HTH_LacI"/>
    <property type="match status" value="1"/>
</dbReference>
<dbReference type="Proteomes" id="UP001058003">
    <property type="component" value="Chromosome"/>
</dbReference>
<dbReference type="CDD" id="cd06279">
    <property type="entry name" value="PBP1_LacI-like"/>
    <property type="match status" value="1"/>
</dbReference>
<dbReference type="EMBL" id="CP073767">
    <property type="protein sequence ID" value="UWZ57469.1"/>
    <property type="molecule type" value="Genomic_DNA"/>
</dbReference>
<keyword evidence="2 5" id="KW-0238">DNA-binding</keyword>
<dbReference type="RefSeq" id="WP_052388308.1">
    <property type="nucleotide sequence ID" value="NZ_CP073767.1"/>
</dbReference>
<gene>
    <name evidence="5" type="ORF">Daura_15710</name>
</gene>
<dbReference type="Gene3D" id="1.10.260.40">
    <property type="entry name" value="lambda repressor-like DNA-binding domains"/>
    <property type="match status" value="1"/>
</dbReference>
<dbReference type="Pfam" id="PF00532">
    <property type="entry name" value="Peripla_BP_1"/>
    <property type="match status" value="1"/>
</dbReference>
<organism evidence="5 6">
    <name type="scientific">Dactylosporangium aurantiacum</name>
    <dbReference type="NCBI Taxonomy" id="35754"/>
    <lineage>
        <taxon>Bacteria</taxon>
        <taxon>Bacillati</taxon>
        <taxon>Actinomycetota</taxon>
        <taxon>Actinomycetes</taxon>
        <taxon>Micromonosporales</taxon>
        <taxon>Micromonosporaceae</taxon>
        <taxon>Dactylosporangium</taxon>
    </lineage>
</organism>
<evidence type="ECO:0000313" key="6">
    <source>
        <dbReference type="Proteomes" id="UP001058003"/>
    </source>
</evidence>
<dbReference type="KEGG" id="daur:Daura_15710"/>
<dbReference type="SUPFAM" id="SSF53822">
    <property type="entry name" value="Periplasmic binding protein-like I"/>
    <property type="match status" value="1"/>
</dbReference>
<proteinExistence type="predicted"/>
<dbReference type="SUPFAM" id="SSF47413">
    <property type="entry name" value="lambda repressor-like DNA-binding domains"/>
    <property type="match status" value="1"/>
</dbReference>
<evidence type="ECO:0000256" key="2">
    <source>
        <dbReference type="ARBA" id="ARBA00023125"/>
    </source>
</evidence>
<dbReference type="InterPro" id="IPR000843">
    <property type="entry name" value="HTH_LacI"/>
</dbReference>
<keyword evidence="6" id="KW-1185">Reference proteome</keyword>